<reference evidence="3" key="1">
    <citation type="submission" date="2017-01" db="EMBL/GenBank/DDBJ databases">
        <authorList>
            <person name="Wang Y."/>
            <person name="White M."/>
            <person name="Kvist S."/>
            <person name="Moncalvo J.-M."/>
        </authorList>
    </citation>
    <scope>NUCLEOTIDE SEQUENCE [LARGE SCALE GENOMIC DNA]</scope>
    <source>
        <strain evidence="3">ID-206-W2</strain>
    </source>
</reference>
<dbReference type="AlphaFoldDB" id="A0A1R1XDP9"/>
<evidence type="ECO:0000313" key="3">
    <source>
        <dbReference type="Proteomes" id="UP000187429"/>
    </source>
</evidence>
<feature type="compositionally biased region" description="Polar residues" evidence="1">
    <location>
        <begin position="174"/>
        <end position="184"/>
    </location>
</feature>
<sequence>MFIKDECITRDTLIDRRNIYGGADAFKIGSLAARGISQKITQNAQNSVKSAKSEHTKPRIKDTLFENITKFKKKALKSIITNRNTEISSSGSSPVAKPAKIVDLSGPGGIVDTEFSDKLKASSKNYKVKQKNRTVEPSPTDPKAPSSPSEYRETDFFDDKGAEILKIKQESDFNRGSNTTNNNDGDIEMDGAQTSANHATDAPKKF</sequence>
<comment type="caution">
    <text evidence="2">The sequence shown here is derived from an EMBL/GenBank/DDBJ whole genome shotgun (WGS) entry which is preliminary data.</text>
</comment>
<organism evidence="2 3">
    <name type="scientific">Smittium culicis</name>
    <dbReference type="NCBI Taxonomy" id="133412"/>
    <lineage>
        <taxon>Eukaryota</taxon>
        <taxon>Fungi</taxon>
        <taxon>Fungi incertae sedis</taxon>
        <taxon>Zoopagomycota</taxon>
        <taxon>Kickxellomycotina</taxon>
        <taxon>Harpellomycetes</taxon>
        <taxon>Harpellales</taxon>
        <taxon>Legeriomycetaceae</taxon>
        <taxon>Smittium</taxon>
    </lineage>
</organism>
<protein>
    <submittedName>
        <fullName evidence="2">Uncharacterized protein</fullName>
    </submittedName>
</protein>
<dbReference type="Proteomes" id="UP000187429">
    <property type="component" value="Unassembled WGS sequence"/>
</dbReference>
<keyword evidence="3" id="KW-1185">Reference proteome</keyword>
<evidence type="ECO:0000313" key="2">
    <source>
        <dbReference type="EMBL" id="OMJ12736.1"/>
    </source>
</evidence>
<proteinExistence type="predicted"/>
<name>A0A1R1XDP9_9FUNG</name>
<feature type="region of interest" description="Disordered" evidence="1">
    <location>
        <begin position="124"/>
        <end position="155"/>
    </location>
</feature>
<dbReference type="EMBL" id="LSSM01005414">
    <property type="protein sequence ID" value="OMJ12736.1"/>
    <property type="molecule type" value="Genomic_DNA"/>
</dbReference>
<evidence type="ECO:0000256" key="1">
    <source>
        <dbReference type="SAM" id="MobiDB-lite"/>
    </source>
</evidence>
<accession>A0A1R1XDP9</accession>
<feature type="region of interest" description="Disordered" evidence="1">
    <location>
        <begin position="167"/>
        <end position="206"/>
    </location>
</feature>
<dbReference type="OrthoDB" id="10430798at2759"/>
<gene>
    <name evidence="2" type="ORF">AYI69_g9288</name>
</gene>